<evidence type="ECO:0000313" key="3">
    <source>
        <dbReference type="Proteomes" id="UP001500393"/>
    </source>
</evidence>
<evidence type="ECO:0000259" key="1">
    <source>
        <dbReference type="Pfam" id="PF12697"/>
    </source>
</evidence>
<dbReference type="GO" id="GO:0016787">
    <property type="term" value="F:hydrolase activity"/>
    <property type="evidence" value="ECO:0007669"/>
    <property type="project" value="UniProtKB-KW"/>
</dbReference>
<proteinExistence type="predicted"/>
<name>A0ABN2E147_9ACTN</name>
<dbReference type="InterPro" id="IPR000073">
    <property type="entry name" value="AB_hydrolase_1"/>
</dbReference>
<keyword evidence="2" id="KW-0378">Hydrolase</keyword>
<dbReference type="InterPro" id="IPR029058">
    <property type="entry name" value="AB_hydrolase_fold"/>
</dbReference>
<dbReference type="PRINTS" id="PR00111">
    <property type="entry name" value="ABHYDROLASE"/>
</dbReference>
<dbReference type="Gene3D" id="3.40.50.1820">
    <property type="entry name" value="alpha/beta hydrolase"/>
    <property type="match status" value="1"/>
</dbReference>
<feature type="domain" description="AB hydrolase-1" evidence="1">
    <location>
        <begin position="62"/>
        <end position="304"/>
    </location>
</feature>
<dbReference type="PANTHER" id="PTHR43689">
    <property type="entry name" value="HYDROLASE"/>
    <property type="match status" value="1"/>
</dbReference>
<dbReference type="EMBL" id="BAAAOS010000038">
    <property type="protein sequence ID" value="GAA1592973.1"/>
    <property type="molecule type" value="Genomic_DNA"/>
</dbReference>
<accession>A0ABN2E147</accession>
<dbReference type="SUPFAM" id="SSF53474">
    <property type="entry name" value="alpha/beta-Hydrolases"/>
    <property type="match status" value="1"/>
</dbReference>
<reference evidence="2 3" key="1">
    <citation type="journal article" date="2019" name="Int. J. Syst. Evol. Microbiol.">
        <title>The Global Catalogue of Microorganisms (GCM) 10K type strain sequencing project: providing services to taxonomists for standard genome sequencing and annotation.</title>
        <authorList>
            <consortium name="The Broad Institute Genomics Platform"/>
            <consortium name="The Broad Institute Genome Sequencing Center for Infectious Disease"/>
            <person name="Wu L."/>
            <person name="Ma J."/>
        </authorList>
    </citation>
    <scope>NUCLEOTIDE SEQUENCE [LARGE SCALE GENOMIC DNA]</scope>
    <source>
        <strain evidence="2 3">JCM 14969</strain>
    </source>
</reference>
<dbReference type="PANTHER" id="PTHR43689:SF8">
    <property type="entry name" value="ALPHA_BETA-HYDROLASES SUPERFAMILY PROTEIN"/>
    <property type="match status" value="1"/>
</dbReference>
<organism evidence="2 3">
    <name type="scientific">Kribbella sancticallisti</name>
    <dbReference type="NCBI Taxonomy" id="460087"/>
    <lineage>
        <taxon>Bacteria</taxon>
        <taxon>Bacillati</taxon>
        <taxon>Actinomycetota</taxon>
        <taxon>Actinomycetes</taxon>
        <taxon>Propionibacteriales</taxon>
        <taxon>Kribbellaceae</taxon>
        <taxon>Kribbella</taxon>
    </lineage>
</organism>
<protein>
    <submittedName>
        <fullName evidence="2">Alpha/beta hydrolase</fullName>
    </submittedName>
</protein>
<sequence length="317" mass="33876">MKRFLRRVLLVVLVFWLVVTGASLGYNVFTDDRATPPPGLQFVQAADINTRYQVWGTTGPPVVLVHGSAESVGTWSRVIPLLAATHRVYAYDITGYGYSERKGPYSVEHLAAQLLGFLDAMHLGGVGQPRPILVGHSLGAGIAAEATLEAPSRIAGLMFLDGDGLPFPGGDSVLRHLIVPPYRTTLIRLFLNTDSLIRKLYDDSCSPGCPPLENVDEWTRPFRQPGAERAIWEMLSSGDVPAVQPDRLARLHDVPVPKAVVFGSLDTQGGSATETAARVGAPAPTFIEGANHLTLISDPAAVATAVEALSKRAVGPS</sequence>
<keyword evidence="3" id="KW-1185">Reference proteome</keyword>
<evidence type="ECO:0000313" key="2">
    <source>
        <dbReference type="EMBL" id="GAA1592973.1"/>
    </source>
</evidence>
<dbReference type="RefSeq" id="WP_344218636.1">
    <property type="nucleotide sequence ID" value="NZ_BAAAOS010000038.1"/>
</dbReference>
<comment type="caution">
    <text evidence="2">The sequence shown here is derived from an EMBL/GenBank/DDBJ whole genome shotgun (WGS) entry which is preliminary data.</text>
</comment>
<dbReference type="Pfam" id="PF12697">
    <property type="entry name" value="Abhydrolase_6"/>
    <property type="match status" value="1"/>
</dbReference>
<dbReference type="Proteomes" id="UP001500393">
    <property type="component" value="Unassembled WGS sequence"/>
</dbReference>
<gene>
    <name evidence="2" type="ORF">GCM10009789_53770</name>
</gene>